<comment type="similarity">
    <text evidence="2">Belongs to the monovalent cation:proton antiporter 1 (CPA1) transporter (TC 2.A.36) family.</text>
</comment>
<evidence type="ECO:0000256" key="1">
    <source>
        <dbReference type="ARBA" id="ARBA00004127"/>
    </source>
</evidence>
<keyword evidence="3" id="KW-0813">Transport</keyword>
<evidence type="ECO:0000313" key="15">
    <source>
        <dbReference type="Proteomes" id="UP000558488"/>
    </source>
</evidence>
<feature type="transmembrane region" description="Helical" evidence="12">
    <location>
        <begin position="40"/>
        <end position="57"/>
    </location>
</feature>
<feature type="region of interest" description="Disordered" evidence="11">
    <location>
        <begin position="173"/>
        <end position="193"/>
    </location>
</feature>
<dbReference type="EMBL" id="JACAGB010000006">
    <property type="protein sequence ID" value="KAF6359064.1"/>
    <property type="molecule type" value="Genomic_DNA"/>
</dbReference>
<dbReference type="GO" id="GO:0012505">
    <property type="term" value="C:endomembrane system"/>
    <property type="evidence" value="ECO:0007669"/>
    <property type="project" value="UniProtKB-SubCell"/>
</dbReference>
<keyword evidence="8" id="KW-0406">Ion transport</keyword>
<evidence type="ECO:0000256" key="4">
    <source>
        <dbReference type="ARBA" id="ARBA00022449"/>
    </source>
</evidence>
<keyword evidence="15" id="KW-1185">Reference proteome</keyword>
<evidence type="ECO:0000256" key="12">
    <source>
        <dbReference type="SAM" id="Phobius"/>
    </source>
</evidence>
<keyword evidence="9 12" id="KW-0472">Membrane</keyword>
<dbReference type="GO" id="GO:0016020">
    <property type="term" value="C:membrane"/>
    <property type="evidence" value="ECO:0007669"/>
    <property type="project" value="InterPro"/>
</dbReference>
<evidence type="ECO:0000256" key="2">
    <source>
        <dbReference type="ARBA" id="ARBA00007367"/>
    </source>
</evidence>
<sequence length="222" mass="25109">MGLRKESHSRVLVLFGRAVNIFPLSYLLNFFRDHKITPKMMFIMWFSGLRGAIPYALSLHLDLEPMEKRQLIGTTTIIIVLFTILLLGGSTMPLIRLMDIEDAKARRRSKKDVNLSKTEKMGNTVESEHLSELTEEEYEAHYIRRQDLKGFLWLDVKYLNPFFTRRLTQEVGNLPPSEAGSGGREGPHAVLGRGSQAASSHLALLPRIPSAVFPLLPDLVLV</sequence>
<keyword evidence="4" id="KW-0050">Antiport</keyword>
<dbReference type="GO" id="GO:0015386">
    <property type="term" value="F:potassium:proton antiporter activity"/>
    <property type="evidence" value="ECO:0007669"/>
    <property type="project" value="TreeGrafter"/>
</dbReference>
<name>A0A7J7YB39_PIPKU</name>
<evidence type="ECO:0000256" key="10">
    <source>
        <dbReference type="ARBA" id="ARBA00023201"/>
    </source>
</evidence>
<evidence type="ECO:0000256" key="8">
    <source>
        <dbReference type="ARBA" id="ARBA00023065"/>
    </source>
</evidence>
<feature type="transmembrane region" description="Helical" evidence="12">
    <location>
        <begin position="77"/>
        <end position="98"/>
    </location>
</feature>
<keyword evidence="6 12" id="KW-1133">Transmembrane helix</keyword>
<evidence type="ECO:0000256" key="9">
    <source>
        <dbReference type="ARBA" id="ARBA00023136"/>
    </source>
</evidence>
<evidence type="ECO:0000256" key="6">
    <source>
        <dbReference type="ARBA" id="ARBA00022989"/>
    </source>
</evidence>
<evidence type="ECO:0000256" key="5">
    <source>
        <dbReference type="ARBA" id="ARBA00022692"/>
    </source>
</evidence>
<dbReference type="Pfam" id="PF00999">
    <property type="entry name" value="Na_H_Exchanger"/>
    <property type="match status" value="1"/>
</dbReference>
<evidence type="ECO:0000256" key="3">
    <source>
        <dbReference type="ARBA" id="ARBA00022448"/>
    </source>
</evidence>
<evidence type="ECO:0000256" key="11">
    <source>
        <dbReference type="SAM" id="MobiDB-lite"/>
    </source>
</evidence>
<dbReference type="PANTHER" id="PTHR10110:SF191">
    <property type="entry name" value="SODIUM_HYDROGEN EXCHANGER 8"/>
    <property type="match status" value="1"/>
</dbReference>
<dbReference type="GO" id="GO:0015385">
    <property type="term" value="F:sodium:proton antiporter activity"/>
    <property type="evidence" value="ECO:0007669"/>
    <property type="project" value="InterPro"/>
</dbReference>
<dbReference type="InterPro" id="IPR018422">
    <property type="entry name" value="Cation/H_exchanger_CPA1"/>
</dbReference>
<dbReference type="GO" id="GO:0051453">
    <property type="term" value="P:regulation of intracellular pH"/>
    <property type="evidence" value="ECO:0007669"/>
    <property type="project" value="TreeGrafter"/>
</dbReference>
<dbReference type="AlphaFoldDB" id="A0A7J7YB39"/>
<gene>
    <name evidence="14" type="ORF">mPipKuh1_016200</name>
</gene>
<protein>
    <submittedName>
        <fullName evidence="14">Solute carrier family 9 member A8</fullName>
    </submittedName>
</protein>
<evidence type="ECO:0000259" key="13">
    <source>
        <dbReference type="Pfam" id="PF00999"/>
    </source>
</evidence>
<reference evidence="14 15" key="1">
    <citation type="journal article" date="2020" name="Nature">
        <title>Six reference-quality genomes reveal evolution of bat adaptations.</title>
        <authorList>
            <person name="Jebb D."/>
            <person name="Huang Z."/>
            <person name="Pippel M."/>
            <person name="Hughes G.M."/>
            <person name="Lavrichenko K."/>
            <person name="Devanna P."/>
            <person name="Winkler S."/>
            <person name="Jermiin L.S."/>
            <person name="Skirmuntt E.C."/>
            <person name="Katzourakis A."/>
            <person name="Burkitt-Gray L."/>
            <person name="Ray D.A."/>
            <person name="Sullivan K.A.M."/>
            <person name="Roscito J.G."/>
            <person name="Kirilenko B.M."/>
            <person name="Davalos L.M."/>
            <person name="Corthals A.P."/>
            <person name="Power M.L."/>
            <person name="Jones G."/>
            <person name="Ransome R.D."/>
            <person name="Dechmann D.K.N."/>
            <person name="Locatelli A.G."/>
            <person name="Puechmaille S.J."/>
            <person name="Fedrigo O."/>
            <person name="Jarvis E.D."/>
            <person name="Hiller M."/>
            <person name="Vernes S.C."/>
            <person name="Myers E.W."/>
            <person name="Teeling E.C."/>
        </authorList>
    </citation>
    <scope>NUCLEOTIDE SEQUENCE [LARGE SCALE GENOMIC DNA]</scope>
    <source>
        <strain evidence="14">MPipKuh1</strain>
        <tissue evidence="14">Flight muscle</tissue>
    </source>
</reference>
<evidence type="ECO:0000256" key="7">
    <source>
        <dbReference type="ARBA" id="ARBA00023053"/>
    </source>
</evidence>
<proteinExistence type="inferred from homology"/>
<feature type="transmembrane region" description="Helical" evidence="12">
    <location>
        <begin position="12"/>
        <end position="28"/>
    </location>
</feature>
<dbReference type="InterPro" id="IPR006153">
    <property type="entry name" value="Cation/H_exchanger_TM"/>
</dbReference>
<keyword evidence="7" id="KW-0915">Sodium</keyword>
<keyword evidence="5 12" id="KW-0812">Transmembrane</keyword>
<evidence type="ECO:0000313" key="14">
    <source>
        <dbReference type="EMBL" id="KAF6359064.1"/>
    </source>
</evidence>
<accession>A0A7J7YB39</accession>
<keyword evidence="10" id="KW-0739">Sodium transport</keyword>
<comment type="caution">
    <text evidence="14">The sequence shown here is derived from an EMBL/GenBank/DDBJ whole genome shotgun (WGS) entry which is preliminary data.</text>
</comment>
<dbReference type="Proteomes" id="UP000558488">
    <property type="component" value="Unassembled WGS sequence"/>
</dbReference>
<feature type="domain" description="Cation/H+ exchanger transmembrane" evidence="13">
    <location>
        <begin position="11"/>
        <end position="95"/>
    </location>
</feature>
<comment type="subcellular location">
    <subcellularLocation>
        <location evidence="1">Endomembrane system</location>
        <topology evidence="1">Multi-pass membrane protein</topology>
    </subcellularLocation>
</comment>
<dbReference type="PANTHER" id="PTHR10110">
    <property type="entry name" value="SODIUM/HYDROGEN EXCHANGER"/>
    <property type="match status" value="1"/>
</dbReference>
<organism evidence="14 15">
    <name type="scientific">Pipistrellus kuhlii</name>
    <name type="common">Kuhl's pipistrelle</name>
    <dbReference type="NCBI Taxonomy" id="59472"/>
    <lineage>
        <taxon>Eukaryota</taxon>
        <taxon>Metazoa</taxon>
        <taxon>Chordata</taxon>
        <taxon>Craniata</taxon>
        <taxon>Vertebrata</taxon>
        <taxon>Euteleostomi</taxon>
        <taxon>Mammalia</taxon>
        <taxon>Eutheria</taxon>
        <taxon>Laurasiatheria</taxon>
        <taxon>Chiroptera</taxon>
        <taxon>Yangochiroptera</taxon>
        <taxon>Vespertilionidae</taxon>
        <taxon>Pipistrellus</taxon>
    </lineage>
</organism>